<name>A0ABT4YMP3_9VIBR</name>
<evidence type="ECO:0000313" key="10">
    <source>
        <dbReference type="Proteomes" id="UP001210678"/>
    </source>
</evidence>
<evidence type="ECO:0000256" key="4">
    <source>
        <dbReference type="ARBA" id="ARBA00022737"/>
    </source>
</evidence>
<evidence type="ECO:0000256" key="5">
    <source>
        <dbReference type="ARBA" id="ARBA00022989"/>
    </source>
</evidence>
<evidence type="ECO:0000256" key="3">
    <source>
        <dbReference type="ARBA" id="ARBA00022692"/>
    </source>
</evidence>
<feature type="transmembrane region" description="Helical" evidence="7">
    <location>
        <begin position="88"/>
        <end position="111"/>
    </location>
</feature>
<comment type="caution">
    <text evidence="9">The sequence shown here is derived from an EMBL/GenBank/DDBJ whole genome shotgun (WGS) entry which is preliminary data.</text>
</comment>
<feature type="transmembrane region" description="Helical" evidence="7">
    <location>
        <begin position="181"/>
        <end position="200"/>
    </location>
</feature>
<keyword evidence="3 7" id="KW-0812">Transmembrane</keyword>
<comment type="subcellular location">
    <subcellularLocation>
        <location evidence="1">Membrane</location>
        <topology evidence="1">Multi-pass membrane protein</topology>
    </subcellularLocation>
</comment>
<keyword evidence="5 7" id="KW-1133">Transmembrane helix</keyword>
<keyword evidence="2" id="KW-0813">Transport</keyword>
<dbReference type="PANTHER" id="PTHR43652">
    <property type="entry name" value="BASIC AMINO ACID ANTIPORTER YFCC-RELATED"/>
    <property type="match status" value="1"/>
</dbReference>
<organism evidence="9 10">
    <name type="scientific">Vibrio algarum</name>
    <dbReference type="NCBI Taxonomy" id="3020714"/>
    <lineage>
        <taxon>Bacteria</taxon>
        <taxon>Pseudomonadati</taxon>
        <taxon>Pseudomonadota</taxon>
        <taxon>Gammaproteobacteria</taxon>
        <taxon>Vibrionales</taxon>
        <taxon>Vibrionaceae</taxon>
        <taxon>Vibrio</taxon>
    </lineage>
</organism>
<dbReference type="Proteomes" id="UP001210678">
    <property type="component" value="Unassembled WGS sequence"/>
</dbReference>
<keyword evidence="4" id="KW-0677">Repeat</keyword>
<feature type="transmembrane region" description="Helical" evidence="7">
    <location>
        <begin position="118"/>
        <end position="135"/>
    </location>
</feature>
<dbReference type="InterPro" id="IPR051679">
    <property type="entry name" value="DASS-Related_Transporters"/>
</dbReference>
<dbReference type="Pfam" id="PF03600">
    <property type="entry name" value="CitMHS"/>
    <property type="match status" value="1"/>
</dbReference>
<gene>
    <name evidence="9" type="ORF">PGX00_01250</name>
</gene>
<dbReference type="PANTHER" id="PTHR43652:SF2">
    <property type="entry name" value="BASIC AMINO ACID ANTIPORTER YFCC-RELATED"/>
    <property type="match status" value="1"/>
</dbReference>
<feature type="transmembrane region" description="Helical" evidence="7">
    <location>
        <begin position="12"/>
        <end position="45"/>
    </location>
</feature>
<feature type="transmembrane region" description="Helical" evidence="7">
    <location>
        <begin position="57"/>
        <end position="76"/>
    </location>
</feature>
<dbReference type="EMBL" id="JAQLOI010000001">
    <property type="protein sequence ID" value="MDB1122443.1"/>
    <property type="molecule type" value="Genomic_DNA"/>
</dbReference>
<feature type="domain" description="Citrate transporter-like" evidence="8">
    <location>
        <begin position="11"/>
        <end position="200"/>
    </location>
</feature>
<accession>A0ABT4YMP3</accession>
<dbReference type="InterPro" id="IPR004680">
    <property type="entry name" value="Cit_transptr-like_dom"/>
</dbReference>
<evidence type="ECO:0000256" key="7">
    <source>
        <dbReference type="SAM" id="Phobius"/>
    </source>
</evidence>
<proteinExistence type="predicted"/>
<evidence type="ECO:0000256" key="1">
    <source>
        <dbReference type="ARBA" id="ARBA00004141"/>
    </source>
</evidence>
<sequence>MQEPLDIKSNYLAVFGFLAAILISILTPISLLEAIVAYLIVMVASNVLDGATIRRRFPFEMWLILGCALSIAQAFSQSGLADFLSDGIFLLVGSQNPYFALITLFIITVILTETITNAAAAAIMLPIGLSLSTIYNVSSLPFIMGVAYAASACFISPFGYHTNLMVMSAGGYKVMDFIKTGWKVSLAYTIAALIVIPIVFPF</sequence>
<keyword evidence="10" id="KW-1185">Reference proteome</keyword>
<dbReference type="RefSeq" id="WP_272132190.1">
    <property type="nucleotide sequence ID" value="NZ_JAQLOI010000001.1"/>
</dbReference>
<evidence type="ECO:0000259" key="8">
    <source>
        <dbReference type="Pfam" id="PF03600"/>
    </source>
</evidence>
<evidence type="ECO:0000256" key="2">
    <source>
        <dbReference type="ARBA" id="ARBA00022448"/>
    </source>
</evidence>
<feature type="transmembrane region" description="Helical" evidence="7">
    <location>
        <begin position="141"/>
        <end position="160"/>
    </location>
</feature>
<evidence type="ECO:0000256" key="6">
    <source>
        <dbReference type="ARBA" id="ARBA00023136"/>
    </source>
</evidence>
<reference evidence="9 10" key="1">
    <citation type="submission" date="2023-01" db="EMBL/GenBank/DDBJ databases">
        <title>Vibrio sp. KJ40-1 sp.nov, isolated from marine algae.</title>
        <authorList>
            <person name="Butt M."/>
            <person name="Kim J.M.J."/>
            <person name="Jeon C.O.C."/>
        </authorList>
    </citation>
    <scope>NUCLEOTIDE SEQUENCE [LARGE SCALE GENOMIC DNA]</scope>
    <source>
        <strain evidence="9 10">KJ40-1</strain>
    </source>
</reference>
<evidence type="ECO:0000313" key="9">
    <source>
        <dbReference type="EMBL" id="MDB1122443.1"/>
    </source>
</evidence>
<keyword evidence="6 7" id="KW-0472">Membrane</keyword>
<protein>
    <submittedName>
        <fullName evidence="9">SLC13 family permease</fullName>
    </submittedName>
</protein>